<reference evidence="2 3" key="1">
    <citation type="journal article" date="2012" name="J. Bacteriol.">
        <title>Complete Genome Sequence of the Naphthalene-Degrading Pseudomonas putida Strain ND6.</title>
        <authorList>
            <person name="Li S."/>
            <person name="Zhao H."/>
            <person name="Li Y."/>
            <person name="Niu S."/>
            <person name="Cai B."/>
        </authorList>
    </citation>
    <scope>NUCLEOTIDE SEQUENCE [LARGE SCALE GENOMIC DNA]</scope>
    <source>
        <strain evidence="2 3">ND6</strain>
    </source>
</reference>
<dbReference type="CDD" id="cd06223">
    <property type="entry name" value="PRTases_typeI"/>
    <property type="match status" value="1"/>
</dbReference>
<dbReference type="Gene3D" id="3.40.50.2020">
    <property type="match status" value="1"/>
</dbReference>
<protein>
    <recommendedName>
        <fullName evidence="4">Amidophosphoribosyltransferase-like protein</fullName>
    </recommendedName>
</protein>
<sequence>MFDQMVSKAPAPAGSPALKDLHTRAEKDAALAGRISINDVIRPDGTWNALLLDDLFDTGATMDAVCRALRGYRKINRVYAATITWK</sequence>
<evidence type="ECO:0008006" key="4">
    <source>
        <dbReference type="Google" id="ProtNLM"/>
    </source>
</evidence>
<dbReference type="Proteomes" id="UP000005268">
    <property type="component" value="Chromosome"/>
</dbReference>
<organism evidence="2 3">
    <name type="scientific">Pseudomonas putida ND6</name>
    <dbReference type="NCBI Taxonomy" id="231023"/>
    <lineage>
        <taxon>Bacteria</taxon>
        <taxon>Pseudomonadati</taxon>
        <taxon>Pseudomonadota</taxon>
        <taxon>Gammaproteobacteria</taxon>
        <taxon>Pseudomonadales</taxon>
        <taxon>Pseudomonadaceae</taxon>
        <taxon>Pseudomonas</taxon>
    </lineage>
</organism>
<dbReference type="SUPFAM" id="SSF53271">
    <property type="entry name" value="PRTase-like"/>
    <property type="match status" value="1"/>
</dbReference>
<dbReference type="AlphaFoldDB" id="I3UXG8"/>
<dbReference type="HOGENOM" id="CLU_2495508_0_0_6"/>
<evidence type="ECO:0000256" key="1">
    <source>
        <dbReference type="SAM" id="MobiDB-lite"/>
    </source>
</evidence>
<feature type="region of interest" description="Disordered" evidence="1">
    <location>
        <begin position="1"/>
        <end position="20"/>
    </location>
</feature>
<accession>I3UXG8</accession>
<gene>
    <name evidence="2" type="ORF">YSA_06351</name>
</gene>
<dbReference type="InterPro" id="IPR029057">
    <property type="entry name" value="PRTase-like"/>
</dbReference>
<name>I3UXG8_PSEPU</name>
<evidence type="ECO:0000313" key="2">
    <source>
        <dbReference type="EMBL" id="AFK70189.1"/>
    </source>
</evidence>
<evidence type="ECO:0000313" key="3">
    <source>
        <dbReference type="Proteomes" id="UP000005268"/>
    </source>
</evidence>
<proteinExistence type="predicted"/>
<dbReference type="EMBL" id="CP003588">
    <property type="protein sequence ID" value="AFK70189.1"/>
    <property type="molecule type" value="Genomic_DNA"/>
</dbReference>
<dbReference type="KEGG" id="ppi:YSA_06351"/>
<dbReference type="InterPro" id="IPR000836">
    <property type="entry name" value="PRTase_dom"/>
</dbReference>